<evidence type="ECO:0000256" key="1">
    <source>
        <dbReference type="ARBA" id="ARBA00001096"/>
    </source>
</evidence>
<keyword evidence="8" id="KW-1185">Reference proteome</keyword>
<dbReference type="EMBL" id="SWLB01000004">
    <property type="protein sequence ID" value="KAF3338840.1"/>
    <property type="molecule type" value="Genomic_DNA"/>
</dbReference>
<dbReference type="EC" id="5.1.3.15" evidence="3 5"/>
<dbReference type="Pfam" id="PF01263">
    <property type="entry name" value="Aldose_epim"/>
    <property type="match status" value="1"/>
</dbReference>
<comment type="caution">
    <text evidence="7">The sequence shown here is derived from an EMBL/GenBank/DDBJ whole genome shotgun (WGS) entry which is preliminary data.</text>
</comment>
<organism evidence="7 8">
    <name type="scientific">Carex littledalei</name>
    <dbReference type="NCBI Taxonomy" id="544730"/>
    <lineage>
        <taxon>Eukaryota</taxon>
        <taxon>Viridiplantae</taxon>
        <taxon>Streptophyta</taxon>
        <taxon>Embryophyta</taxon>
        <taxon>Tracheophyta</taxon>
        <taxon>Spermatophyta</taxon>
        <taxon>Magnoliopsida</taxon>
        <taxon>Liliopsida</taxon>
        <taxon>Poales</taxon>
        <taxon>Cyperaceae</taxon>
        <taxon>Cyperoideae</taxon>
        <taxon>Cariceae</taxon>
        <taxon>Carex</taxon>
        <taxon>Carex subgen. Euthyceras</taxon>
    </lineage>
</organism>
<dbReference type="PANTHER" id="PTHR11122:SF13">
    <property type="entry name" value="GLUCOSE-6-PHOSPHATE 1-EPIMERASE"/>
    <property type="match status" value="1"/>
</dbReference>
<evidence type="ECO:0000256" key="5">
    <source>
        <dbReference type="PIRNR" id="PIRNR016020"/>
    </source>
</evidence>
<dbReference type="Proteomes" id="UP000623129">
    <property type="component" value="Unassembled WGS sequence"/>
</dbReference>
<dbReference type="PANTHER" id="PTHR11122">
    <property type="entry name" value="APOSPORY-ASSOCIATED PROTEIN C-RELATED"/>
    <property type="match status" value="1"/>
</dbReference>
<evidence type="ECO:0000256" key="4">
    <source>
        <dbReference type="ARBA" id="ARBA00023235"/>
    </source>
</evidence>
<reference evidence="7" key="1">
    <citation type="submission" date="2020-01" db="EMBL/GenBank/DDBJ databases">
        <title>Genome sequence of Kobresia littledalei, the first chromosome-level genome in the family Cyperaceae.</title>
        <authorList>
            <person name="Qu G."/>
        </authorList>
    </citation>
    <scope>NUCLEOTIDE SEQUENCE</scope>
    <source>
        <strain evidence="7">C.B.Clarke</strain>
        <tissue evidence="7">Leaf</tissue>
    </source>
</reference>
<dbReference type="GO" id="GO:0030246">
    <property type="term" value="F:carbohydrate binding"/>
    <property type="evidence" value="ECO:0007669"/>
    <property type="project" value="UniProtKB-UniRule"/>
</dbReference>
<dbReference type="Gene3D" id="2.70.98.10">
    <property type="match status" value="1"/>
</dbReference>
<comment type="similarity">
    <text evidence="2 5">Belongs to the glucose-6-phosphate 1-epimerase family.</text>
</comment>
<dbReference type="AlphaFoldDB" id="A0A833QZ25"/>
<feature type="active site" evidence="6">
    <location>
        <position position="162"/>
    </location>
</feature>
<protein>
    <recommendedName>
        <fullName evidence="3 5">glucose-6-phosphate 1-epimerase</fullName>
        <ecNumber evidence="3 5">5.1.3.15</ecNumber>
    </recommendedName>
</protein>
<evidence type="ECO:0000256" key="2">
    <source>
        <dbReference type="ARBA" id="ARBA00005866"/>
    </source>
</evidence>
<dbReference type="CDD" id="cd09020">
    <property type="entry name" value="D-hex-6-P-epi_like"/>
    <property type="match status" value="1"/>
</dbReference>
<evidence type="ECO:0000256" key="3">
    <source>
        <dbReference type="ARBA" id="ARBA00012083"/>
    </source>
</evidence>
<gene>
    <name evidence="7" type="ORF">FCM35_KLT16311</name>
</gene>
<evidence type="ECO:0000256" key="6">
    <source>
        <dbReference type="PIRSR" id="PIRSR016020-1"/>
    </source>
</evidence>
<dbReference type="SUPFAM" id="SSF74650">
    <property type="entry name" value="Galactose mutarotase-like"/>
    <property type="match status" value="1"/>
</dbReference>
<sequence>MAVEQVKGLNGLEKVLLKDSTGCSAEVYLYGGHVTSWKNEKGEELLFLSNKALFEPPKAIRGGIPICFPQFSNLGPLVAHGFARNRIWSIDTDPQIAPTPNSSGSFVDLILKPSEEDSKIWPHSFEYRLRVEVGPGGILTLTSRIRNTNPDGKSFSFTFAYHTYFSVSDISEVRVEGLETLDYLDNLQERKRLTEQGDAITFEGELDRIYLQAPRKIAILDHEKNRTFVVIKDGLPDAVVWNPWDKKAKAMSDFGDEEYKHMVCVEAGAIEDPVTLKPSEEWTGRLQLSLLPNTHVGGSLDLPNAL</sequence>
<dbReference type="OrthoDB" id="1659429at2759"/>
<dbReference type="InterPro" id="IPR011013">
    <property type="entry name" value="Gal_mutarotase_sf_dom"/>
</dbReference>
<dbReference type="GO" id="GO:0005975">
    <property type="term" value="P:carbohydrate metabolic process"/>
    <property type="evidence" value="ECO:0007669"/>
    <property type="project" value="InterPro"/>
</dbReference>
<keyword evidence="4 5" id="KW-0413">Isomerase</keyword>
<name>A0A833QZ25_9POAL</name>
<proteinExistence type="inferred from homology"/>
<dbReference type="InterPro" id="IPR008183">
    <property type="entry name" value="Aldose_1/G6P_1-epimerase"/>
</dbReference>
<accession>A0A833QZ25</accession>
<dbReference type="InterPro" id="IPR025532">
    <property type="entry name" value="G6P_1-epimerase"/>
</dbReference>
<dbReference type="InterPro" id="IPR014718">
    <property type="entry name" value="GH-type_carb-bd"/>
</dbReference>
<dbReference type="GO" id="GO:0047938">
    <property type="term" value="F:glucose-6-phosphate 1-epimerase activity"/>
    <property type="evidence" value="ECO:0007669"/>
    <property type="project" value="UniProtKB-UniRule"/>
</dbReference>
<dbReference type="PIRSF" id="PIRSF016020">
    <property type="entry name" value="PHexose_mutarotase"/>
    <property type="match status" value="1"/>
</dbReference>
<dbReference type="GO" id="GO:0005737">
    <property type="term" value="C:cytoplasm"/>
    <property type="evidence" value="ECO:0007669"/>
    <property type="project" value="TreeGrafter"/>
</dbReference>
<evidence type="ECO:0000313" key="8">
    <source>
        <dbReference type="Proteomes" id="UP000623129"/>
    </source>
</evidence>
<evidence type="ECO:0000313" key="7">
    <source>
        <dbReference type="EMBL" id="KAF3338840.1"/>
    </source>
</evidence>
<feature type="active site" evidence="6">
    <location>
        <position position="266"/>
    </location>
</feature>
<comment type="catalytic activity">
    <reaction evidence="1">
        <text>alpha-D-glucose 6-phosphate = beta-D-glucose 6-phosphate</text>
        <dbReference type="Rhea" id="RHEA:16249"/>
        <dbReference type="ChEBI" id="CHEBI:58225"/>
        <dbReference type="ChEBI" id="CHEBI:58247"/>
        <dbReference type="EC" id="5.1.3.15"/>
    </reaction>
</comment>